<organism evidence="2 3">
    <name type="scientific">Corynebacterium striatum</name>
    <dbReference type="NCBI Taxonomy" id="43770"/>
    <lineage>
        <taxon>Bacteria</taxon>
        <taxon>Bacillati</taxon>
        <taxon>Actinomycetota</taxon>
        <taxon>Actinomycetes</taxon>
        <taxon>Mycobacteriales</taxon>
        <taxon>Corynebacteriaceae</taxon>
        <taxon>Corynebacterium</taxon>
    </lineage>
</organism>
<accession>A0ABC8CMS1</accession>
<sequence>MRLKKALILPLAVSTALVAFPVTAAVAAPAAQEGECVENHQVPTTPGADRETVSENDLKQVNEDIESAGGSPLPAGTVEYGFNANGDAVAIDSKGRETVLSSAEKMNAELNSEPVQTRAAANQNDKGILSAAAATIAGCAGGVIGYNEILEILEKRVSYWTLVKFLAKKIGPGLAISCIAGAGGALATYMGW</sequence>
<evidence type="ECO:0000313" key="2">
    <source>
        <dbReference type="EMBL" id="ATZ09391.1"/>
    </source>
</evidence>
<keyword evidence="1" id="KW-0732">Signal</keyword>
<dbReference type="Proteomes" id="UP000231994">
    <property type="component" value="Chromosome"/>
</dbReference>
<evidence type="ECO:0008006" key="4">
    <source>
        <dbReference type="Google" id="ProtNLM"/>
    </source>
</evidence>
<reference evidence="2 3" key="1">
    <citation type="submission" date="2017-11" db="EMBL/GenBank/DDBJ databases">
        <title>Whole genome sequencing of cultured pathogen.</title>
        <authorList>
            <person name="Hoffmann M."/>
            <person name="Sanchez M."/>
            <person name="Timme R."/>
            <person name="Nudel K."/>
            <person name="Bry L."/>
        </authorList>
    </citation>
    <scope>NUCLEOTIDE SEQUENCE [LARGE SCALE GENOMIC DNA]</scope>
    <source>
        <strain evidence="2 3">216</strain>
    </source>
</reference>
<protein>
    <recommendedName>
        <fullName evidence="4">Secreted protein</fullName>
    </recommendedName>
</protein>
<gene>
    <name evidence="2" type="ORF">A9D01_12230</name>
</gene>
<feature type="signal peptide" evidence="1">
    <location>
        <begin position="1"/>
        <end position="24"/>
    </location>
</feature>
<dbReference type="AlphaFoldDB" id="A0ABC8CMS1"/>
<feature type="chain" id="PRO_5044795622" description="Secreted protein" evidence="1">
    <location>
        <begin position="25"/>
        <end position="192"/>
    </location>
</feature>
<evidence type="ECO:0000313" key="3">
    <source>
        <dbReference type="Proteomes" id="UP000231994"/>
    </source>
</evidence>
<name>A0ABC8CMS1_CORST</name>
<proteinExistence type="predicted"/>
<evidence type="ECO:0000256" key="1">
    <source>
        <dbReference type="SAM" id="SignalP"/>
    </source>
</evidence>
<dbReference type="EMBL" id="CP024932">
    <property type="protein sequence ID" value="ATZ09391.1"/>
    <property type="molecule type" value="Genomic_DNA"/>
</dbReference>
<dbReference type="RefSeq" id="WP_049159224.1">
    <property type="nucleotide sequence ID" value="NZ_CP024931.1"/>
</dbReference>